<dbReference type="KEGG" id="mno:Mnod_5560"/>
<name>B8IP84_METNO</name>
<feature type="chain" id="PRO_5002871814" evidence="2">
    <location>
        <begin position="28"/>
        <end position="289"/>
    </location>
</feature>
<dbReference type="OrthoDB" id="7203637at2"/>
<dbReference type="SUPFAM" id="SSF52266">
    <property type="entry name" value="SGNH hydrolase"/>
    <property type="match status" value="1"/>
</dbReference>
<evidence type="ECO:0000313" key="4">
    <source>
        <dbReference type="Proteomes" id="UP000008207"/>
    </source>
</evidence>
<evidence type="ECO:0000256" key="2">
    <source>
        <dbReference type="SAM" id="SignalP"/>
    </source>
</evidence>
<dbReference type="InterPro" id="IPR051532">
    <property type="entry name" value="Ester_Hydrolysis_Enzymes"/>
</dbReference>
<dbReference type="PANTHER" id="PTHR30383">
    <property type="entry name" value="THIOESTERASE 1/PROTEASE 1/LYSOPHOSPHOLIPASE L1"/>
    <property type="match status" value="1"/>
</dbReference>
<organism evidence="3 4">
    <name type="scientific">Methylobacterium nodulans (strain LMG 21967 / CNCM I-2342 / ORS 2060)</name>
    <dbReference type="NCBI Taxonomy" id="460265"/>
    <lineage>
        <taxon>Bacteria</taxon>
        <taxon>Pseudomonadati</taxon>
        <taxon>Pseudomonadota</taxon>
        <taxon>Alphaproteobacteria</taxon>
        <taxon>Hyphomicrobiales</taxon>
        <taxon>Methylobacteriaceae</taxon>
        <taxon>Methylobacterium</taxon>
    </lineage>
</organism>
<dbReference type="EMBL" id="CP001349">
    <property type="protein sequence ID" value="ACL60402.1"/>
    <property type="molecule type" value="Genomic_DNA"/>
</dbReference>
<dbReference type="RefSeq" id="WP_015932007.1">
    <property type="nucleotide sequence ID" value="NC_011894.1"/>
</dbReference>
<feature type="signal peptide" evidence="2">
    <location>
        <begin position="1"/>
        <end position="27"/>
    </location>
</feature>
<proteinExistence type="predicted"/>
<sequence length="289" mass="30355">MALPFSSVLRVGLTCLLGAGAVGTAAAQTTSLPVPAAKVVPPGADVPDPSLSPECRVPGSKLYTLAKLRAVKKALREHRAIHVLALGSPSGGLGGMTYPVKLESALERSFPDVTVDVDSRGLPGEITFGASERVRNTVAEIEPDLVVWQVGTNDALARVDVEAFAASLAETVDWIKSHGIDVVLVDPQYTASLAEDGYYNSFVRTIQRVAAEKQVPLVLRFEAMRYLAGHTKDEPLPGSGFRLADLGHRCMAEHVTRAITVSLLQPDVTGTTSPPPAPAPQAGAAKPGP</sequence>
<dbReference type="eggNOG" id="COG2755">
    <property type="taxonomic scope" value="Bacteria"/>
</dbReference>
<dbReference type="GO" id="GO:0004622">
    <property type="term" value="F:phosphatidylcholine lysophospholipase activity"/>
    <property type="evidence" value="ECO:0007669"/>
    <property type="project" value="TreeGrafter"/>
</dbReference>
<dbReference type="Gene3D" id="3.40.50.1110">
    <property type="entry name" value="SGNH hydrolase"/>
    <property type="match status" value="1"/>
</dbReference>
<keyword evidence="4" id="KW-1185">Reference proteome</keyword>
<dbReference type="AlphaFoldDB" id="B8IP84"/>
<dbReference type="Pfam" id="PF25182">
    <property type="entry name" value="NonGDSL"/>
    <property type="match status" value="1"/>
</dbReference>
<reference evidence="3 4" key="1">
    <citation type="submission" date="2009-01" db="EMBL/GenBank/DDBJ databases">
        <title>Complete sequence of chromosome of Methylobacterium nodulans ORS 2060.</title>
        <authorList>
            <consortium name="US DOE Joint Genome Institute"/>
            <person name="Lucas S."/>
            <person name="Copeland A."/>
            <person name="Lapidus A."/>
            <person name="Glavina del Rio T."/>
            <person name="Dalin E."/>
            <person name="Tice H."/>
            <person name="Bruce D."/>
            <person name="Goodwin L."/>
            <person name="Pitluck S."/>
            <person name="Sims D."/>
            <person name="Brettin T."/>
            <person name="Detter J.C."/>
            <person name="Han C."/>
            <person name="Larimer F."/>
            <person name="Land M."/>
            <person name="Hauser L."/>
            <person name="Kyrpides N."/>
            <person name="Ivanova N."/>
            <person name="Marx C.J."/>
            <person name="Richardson P."/>
        </authorList>
    </citation>
    <scope>NUCLEOTIDE SEQUENCE [LARGE SCALE GENOMIC DNA]</scope>
    <source>
        <strain evidence="4">LMG 21967 / CNCM I-2342 / ORS 2060</strain>
    </source>
</reference>
<dbReference type="PANTHER" id="PTHR30383:SF5">
    <property type="entry name" value="SGNH HYDROLASE-TYPE ESTERASE DOMAIN-CONTAINING PROTEIN"/>
    <property type="match status" value="1"/>
</dbReference>
<feature type="compositionally biased region" description="Low complexity" evidence="1">
    <location>
        <begin position="280"/>
        <end position="289"/>
    </location>
</feature>
<gene>
    <name evidence="3" type="ordered locus">Mnod_5560</name>
</gene>
<feature type="region of interest" description="Disordered" evidence="1">
    <location>
        <begin position="266"/>
        <end position="289"/>
    </location>
</feature>
<dbReference type="InterPro" id="IPR036514">
    <property type="entry name" value="SGNH_hydro_sf"/>
</dbReference>
<protein>
    <submittedName>
        <fullName evidence="3">Uncharacterized protein</fullName>
    </submittedName>
</protein>
<keyword evidence="2" id="KW-0732">Signal</keyword>
<dbReference type="Proteomes" id="UP000008207">
    <property type="component" value="Chromosome"/>
</dbReference>
<evidence type="ECO:0000256" key="1">
    <source>
        <dbReference type="SAM" id="MobiDB-lite"/>
    </source>
</evidence>
<dbReference type="InterPro" id="IPR057572">
    <property type="entry name" value="NonGDSL"/>
</dbReference>
<dbReference type="STRING" id="460265.Mnod_5560"/>
<dbReference type="HOGENOM" id="CLU_065317_1_0_5"/>
<accession>B8IP84</accession>
<evidence type="ECO:0000313" key="3">
    <source>
        <dbReference type="EMBL" id="ACL60402.1"/>
    </source>
</evidence>